<dbReference type="EC" id="3.8.1.2" evidence="3"/>
<dbReference type="InterPro" id="IPR036412">
    <property type="entry name" value="HAD-like_sf"/>
</dbReference>
<dbReference type="InterPro" id="IPR051540">
    <property type="entry name" value="S-2-haloacid_dehalogenase"/>
</dbReference>
<dbReference type="PANTHER" id="PTHR43316">
    <property type="entry name" value="HYDROLASE, HALOACID DELAHOGENASE-RELATED"/>
    <property type="match status" value="1"/>
</dbReference>
<dbReference type="Gene3D" id="1.10.150.240">
    <property type="entry name" value="Putative phosphatase, domain 2"/>
    <property type="match status" value="1"/>
</dbReference>
<dbReference type="PANTHER" id="PTHR43316:SF3">
    <property type="entry name" value="HALOACID DEHALOGENASE, TYPE II (AFU_ORTHOLOGUE AFUA_2G07750)-RELATED"/>
    <property type="match status" value="1"/>
</dbReference>
<dbReference type="SUPFAM" id="SSF56784">
    <property type="entry name" value="HAD-like"/>
    <property type="match status" value="1"/>
</dbReference>
<dbReference type="NCBIfam" id="TIGR01428">
    <property type="entry name" value="HAD_type_II"/>
    <property type="match status" value="1"/>
</dbReference>
<dbReference type="Gene3D" id="3.40.50.1000">
    <property type="entry name" value="HAD superfamily/HAD-like"/>
    <property type="match status" value="1"/>
</dbReference>
<dbReference type="NCBIfam" id="TIGR01493">
    <property type="entry name" value="HAD-SF-IA-v2"/>
    <property type="match status" value="1"/>
</dbReference>
<dbReference type="InterPro" id="IPR023214">
    <property type="entry name" value="HAD_sf"/>
</dbReference>
<comment type="similarity">
    <text evidence="1 3">Belongs to the HAD-like hydrolase superfamily. S-2-haloalkanoic acid dehalogenase family.</text>
</comment>
<dbReference type="CDD" id="cd02588">
    <property type="entry name" value="HAD_L2-DEX"/>
    <property type="match status" value="1"/>
</dbReference>
<dbReference type="Proteomes" id="UP000182840">
    <property type="component" value="Chromosome"/>
</dbReference>
<evidence type="ECO:0000256" key="3">
    <source>
        <dbReference type="RuleBase" id="RU368077"/>
    </source>
</evidence>
<name>A0A1L3SQ02_9HYPH</name>
<evidence type="ECO:0000313" key="4">
    <source>
        <dbReference type="EMBL" id="APH71496.1"/>
    </source>
</evidence>
<dbReference type="RefSeq" id="WP_072603214.1">
    <property type="nucleotide sequence ID" value="NZ_CP018171.1"/>
</dbReference>
<dbReference type="InterPro" id="IPR006328">
    <property type="entry name" value="2-HAD"/>
</dbReference>
<gene>
    <name evidence="4" type="ORF">BSQ44_09020</name>
</gene>
<dbReference type="SFLD" id="SFLDS00003">
    <property type="entry name" value="Haloacid_Dehalogenase"/>
    <property type="match status" value="1"/>
</dbReference>
<dbReference type="SFLD" id="SFLDF00045">
    <property type="entry name" value="2-haloacid_dehalogenase"/>
    <property type="match status" value="1"/>
</dbReference>
<reference evidence="5" key="1">
    <citation type="submission" date="2016-11" db="EMBL/GenBank/DDBJ databases">
        <title>Mesorhizobium oceanicum sp. nov., isolated from deep seawater in South China Sea.</title>
        <authorList>
            <person name="Fu G.-Y."/>
        </authorList>
    </citation>
    <scope>NUCLEOTIDE SEQUENCE [LARGE SCALE GENOMIC DNA]</scope>
    <source>
        <strain evidence="5">B7</strain>
    </source>
</reference>
<evidence type="ECO:0000256" key="2">
    <source>
        <dbReference type="ARBA" id="ARBA00022801"/>
    </source>
</evidence>
<dbReference type="EMBL" id="CP018171">
    <property type="protein sequence ID" value="APH71496.1"/>
    <property type="molecule type" value="Genomic_DNA"/>
</dbReference>
<keyword evidence="5" id="KW-1185">Reference proteome</keyword>
<dbReference type="SFLD" id="SFLDG01135">
    <property type="entry name" value="C1.5.6:_HAD__Beta-PGM__Phospha"/>
    <property type="match status" value="1"/>
</dbReference>
<sequence length="220" mass="24753">MRHTAFVFDAYGTLFDVHAAVRRHADAVGPDAQLLSEIWRAKQLEYSWVRTLMGDFADFWQLTEQALDFAYAKVPSADGAQRQNLLDAYWKLDCYPEVPAVLKGLKEDGARLAILSNGSRAMLDAAVKSAGLDLVLDDVFSVDDIKRFKTDPGVYDMVTTAWRLYPDAVSFQSSNRWDIAGATRFGFRTVWINRSNQPDEYLDQPPAIILPSLESLRQVG</sequence>
<evidence type="ECO:0000313" key="5">
    <source>
        <dbReference type="Proteomes" id="UP000182840"/>
    </source>
</evidence>
<dbReference type="PRINTS" id="PR00413">
    <property type="entry name" value="HADHALOGNASE"/>
</dbReference>
<evidence type="ECO:0000256" key="1">
    <source>
        <dbReference type="ARBA" id="ARBA00008106"/>
    </source>
</evidence>
<dbReference type="Pfam" id="PF00702">
    <property type="entry name" value="Hydrolase"/>
    <property type="match status" value="1"/>
</dbReference>
<dbReference type="InterPro" id="IPR023198">
    <property type="entry name" value="PGP-like_dom2"/>
</dbReference>
<protein>
    <recommendedName>
        <fullName evidence="3">(S)-2-haloacid dehalogenase</fullName>
        <ecNumber evidence="3">3.8.1.2</ecNumber>
    </recommendedName>
    <alternativeName>
        <fullName evidence="3">2-haloalkanoic acid dehalogenase</fullName>
    </alternativeName>
    <alternativeName>
        <fullName evidence="3">Halocarboxylic acid halidohydrolase</fullName>
    </alternativeName>
    <alternativeName>
        <fullName evidence="3">L-2-haloacid dehalogenase</fullName>
    </alternativeName>
</protein>
<dbReference type="KEGG" id="meso:BSQ44_09020"/>
<proteinExistence type="inferred from homology"/>
<dbReference type="InterPro" id="IPR006439">
    <property type="entry name" value="HAD-SF_hydro_IA"/>
</dbReference>
<dbReference type="OrthoDB" id="7989657at2"/>
<dbReference type="STRING" id="1670800.BSQ44_09020"/>
<organism evidence="4 5">
    <name type="scientific">Aquibium oceanicum</name>
    <dbReference type="NCBI Taxonomy" id="1670800"/>
    <lineage>
        <taxon>Bacteria</taxon>
        <taxon>Pseudomonadati</taxon>
        <taxon>Pseudomonadota</taxon>
        <taxon>Alphaproteobacteria</taxon>
        <taxon>Hyphomicrobiales</taxon>
        <taxon>Phyllobacteriaceae</taxon>
        <taxon>Aquibium</taxon>
    </lineage>
</organism>
<dbReference type="SFLD" id="SFLDG01129">
    <property type="entry name" value="C1.5:_HAD__Beta-PGM__Phosphata"/>
    <property type="match status" value="1"/>
</dbReference>
<keyword evidence="2 3" id="KW-0378">Hydrolase</keyword>
<dbReference type="AlphaFoldDB" id="A0A1L3SQ02"/>
<dbReference type="GO" id="GO:0018784">
    <property type="term" value="F:(S)-2-haloacid dehalogenase activity"/>
    <property type="evidence" value="ECO:0007669"/>
    <property type="project" value="UniProtKB-UniRule"/>
</dbReference>
<accession>A0A1L3SQ02</accession>
<comment type="function">
    <text evidence="3">Catalyzes the hydrolytic dehalogenation of small (S)-2-haloalkanoic acids to yield the corresponding (R)-2-hydroxyalkanoic acids.</text>
</comment>
<comment type="catalytic activity">
    <reaction evidence="3">
        <text>an (S)-2-haloacid + H2O = a (2R)-2-hydroxycarboxylate + a halide anion + H(+)</text>
        <dbReference type="Rhea" id="RHEA:11192"/>
        <dbReference type="ChEBI" id="CHEBI:15377"/>
        <dbReference type="ChEBI" id="CHEBI:15378"/>
        <dbReference type="ChEBI" id="CHEBI:16042"/>
        <dbReference type="ChEBI" id="CHEBI:58314"/>
        <dbReference type="ChEBI" id="CHEBI:137405"/>
        <dbReference type="EC" id="3.8.1.2"/>
    </reaction>
</comment>